<dbReference type="EMBL" id="SRLC01000001">
    <property type="protein sequence ID" value="TGE26143.1"/>
    <property type="molecule type" value="Genomic_DNA"/>
</dbReference>
<dbReference type="PANTHER" id="PTHR10900">
    <property type="entry name" value="PERIOSTIN-RELATED"/>
    <property type="match status" value="1"/>
</dbReference>
<dbReference type="SUPFAM" id="SSF82153">
    <property type="entry name" value="FAS1 domain"/>
    <property type="match status" value="1"/>
</dbReference>
<organism evidence="2 3">
    <name type="scientific">Hymenobacter aquaticus</name>
    <dbReference type="NCBI Taxonomy" id="1867101"/>
    <lineage>
        <taxon>Bacteria</taxon>
        <taxon>Pseudomonadati</taxon>
        <taxon>Bacteroidota</taxon>
        <taxon>Cytophagia</taxon>
        <taxon>Cytophagales</taxon>
        <taxon>Hymenobacteraceae</taxon>
        <taxon>Hymenobacter</taxon>
    </lineage>
</organism>
<protein>
    <submittedName>
        <fullName evidence="2">Fasciclin domain-containing protein</fullName>
    </submittedName>
</protein>
<dbReference type="AlphaFoldDB" id="A0A4Z0QAH7"/>
<evidence type="ECO:0000313" key="3">
    <source>
        <dbReference type="Proteomes" id="UP000297549"/>
    </source>
</evidence>
<reference evidence="2 3" key="1">
    <citation type="submission" date="2019-04" db="EMBL/GenBank/DDBJ databases">
        <authorList>
            <person name="Feng G."/>
            <person name="Zhang J."/>
            <person name="Zhu H."/>
        </authorList>
    </citation>
    <scope>NUCLEOTIDE SEQUENCE [LARGE SCALE GENOMIC DNA]</scope>
    <source>
        <strain evidence="2 3">JCM 31653</strain>
    </source>
</reference>
<comment type="caution">
    <text evidence="2">The sequence shown here is derived from an EMBL/GenBank/DDBJ whole genome shotgun (WGS) entry which is preliminary data.</text>
</comment>
<dbReference type="InterPro" id="IPR036378">
    <property type="entry name" value="FAS1_dom_sf"/>
</dbReference>
<dbReference type="GO" id="GO:0005615">
    <property type="term" value="C:extracellular space"/>
    <property type="evidence" value="ECO:0007669"/>
    <property type="project" value="TreeGrafter"/>
</dbReference>
<proteinExistence type="predicted"/>
<evidence type="ECO:0000313" key="2">
    <source>
        <dbReference type="EMBL" id="TGE26143.1"/>
    </source>
</evidence>
<dbReference type="Proteomes" id="UP000297549">
    <property type="component" value="Unassembled WGS sequence"/>
</dbReference>
<dbReference type="OrthoDB" id="1119934at2"/>
<dbReference type="PROSITE" id="PS50213">
    <property type="entry name" value="FAS1"/>
    <property type="match status" value="1"/>
</dbReference>
<gene>
    <name evidence="2" type="ORF">E5K00_08785</name>
</gene>
<accession>A0A4Z0QAH7</accession>
<dbReference type="Pfam" id="PF02469">
    <property type="entry name" value="Fasciclin"/>
    <property type="match status" value="1"/>
</dbReference>
<feature type="domain" description="FAS1" evidence="1">
    <location>
        <begin position="4"/>
        <end position="141"/>
    </location>
</feature>
<dbReference type="PANTHER" id="PTHR10900:SF77">
    <property type="entry name" value="FI19380P1"/>
    <property type="match status" value="1"/>
</dbReference>
<name>A0A4Z0QAH7_9BACT</name>
<sequence length="145" mass="15114">MTPDKDLVNNAVNSTDHTTLVSALAAGGLVETLKSAGPYTVFAPTNAAFDKLPAGAVTTLLMPENKQRLYTMLAYHVVPGKLKVDDLADGQTLTTLQGEPLTVVKKGPAVLLRDGKGGTATILIPNVVSSNGITHVVDQVLQPAK</sequence>
<dbReference type="FunFam" id="2.30.180.10:FF:000014">
    <property type="entry name" value="Stabilin 1"/>
    <property type="match status" value="1"/>
</dbReference>
<dbReference type="InterPro" id="IPR000782">
    <property type="entry name" value="FAS1_domain"/>
</dbReference>
<evidence type="ECO:0000259" key="1">
    <source>
        <dbReference type="PROSITE" id="PS50213"/>
    </source>
</evidence>
<keyword evidence="3" id="KW-1185">Reference proteome</keyword>
<dbReference type="SMART" id="SM00554">
    <property type="entry name" value="FAS1"/>
    <property type="match status" value="1"/>
</dbReference>
<dbReference type="Gene3D" id="2.30.180.10">
    <property type="entry name" value="FAS1 domain"/>
    <property type="match status" value="1"/>
</dbReference>
<dbReference type="InterPro" id="IPR050904">
    <property type="entry name" value="Adhesion/Biosynth-related"/>
</dbReference>